<reference evidence="3" key="1">
    <citation type="submission" date="2016-06" db="UniProtKB">
        <authorList>
            <consortium name="WormBaseParasite"/>
        </authorList>
    </citation>
    <scope>IDENTIFICATION</scope>
</reference>
<dbReference type="WBParaSite" id="ECPE_0000033301-mRNA-1">
    <property type="protein sequence ID" value="ECPE_0000033301-mRNA-1"/>
    <property type="gene ID" value="ECPE_0000033301"/>
</dbReference>
<gene>
    <name evidence="1" type="ORF">ECPE_LOCUS334</name>
</gene>
<dbReference type="OrthoDB" id="6239113at2759"/>
<organism evidence="3">
    <name type="scientific">Echinostoma caproni</name>
    <dbReference type="NCBI Taxonomy" id="27848"/>
    <lineage>
        <taxon>Eukaryota</taxon>
        <taxon>Metazoa</taxon>
        <taxon>Spiralia</taxon>
        <taxon>Lophotrochozoa</taxon>
        <taxon>Platyhelminthes</taxon>
        <taxon>Trematoda</taxon>
        <taxon>Digenea</taxon>
        <taxon>Plagiorchiida</taxon>
        <taxon>Echinostomata</taxon>
        <taxon>Echinostomatoidea</taxon>
        <taxon>Echinostomatidae</taxon>
        <taxon>Echinostoma</taxon>
    </lineage>
</organism>
<proteinExistence type="predicted"/>
<accession>A0A183A049</accession>
<name>A0A183A049_9TREM</name>
<evidence type="ECO:0000313" key="2">
    <source>
        <dbReference type="Proteomes" id="UP000272942"/>
    </source>
</evidence>
<reference evidence="1 2" key="2">
    <citation type="submission" date="2018-11" db="EMBL/GenBank/DDBJ databases">
        <authorList>
            <consortium name="Pathogen Informatics"/>
        </authorList>
    </citation>
    <scope>NUCLEOTIDE SEQUENCE [LARGE SCALE GENOMIC DNA]</scope>
    <source>
        <strain evidence="1 2">Egypt</strain>
    </source>
</reference>
<dbReference type="Proteomes" id="UP000272942">
    <property type="component" value="Unassembled WGS sequence"/>
</dbReference>
<dbReference type="AlphaFoldDB" id="A0A183A049"/>
<sequence length="620" mass="69083">MKVLVALIISSPSCPNDSLNLVKQLIMDDFSMSVLFEVTNYWLEEVHAINDLYLFSRLYDEEICAHLCDKLHSTKNIHIKKSITNIIAHSALLDIPLSLCKGKHVLTDEALAILLTKVKLSQKFGVTSTPIELTSISFRSIFQDPSPTRVAKVLYLFCVNAIHVSDEASEKSKQFFIDLPNWTQLCTQTIYIYLRHGVPPSGFLWNLVLASWSDAVSSLLSMGPSKELDRLITPISGCARVQCSIPLSDFSNHILHSFLLRDLAPNQSTSSNAGSETIRNMWYILSIFLTPSDSNLLRSISGSLSALVSDSRYSVAAELGAVLHTAEKLCATLTDIEEVLKFVQQLNRLSESSMDTHVTLLLLRHGFHISANTRDKQCGGSPLKQTCRSCLMTSLTILSERLFSILTESPDSVTESSAYASMDFLVEQYIALMESILKIIIEEGIFDGPSEMDCELRFMRILRKLVQSSATSCSVVFCRNDIRMLLACTLSHCFVSVISKQLPLLSDENQLAVKQTGETFTELLNFDMTELLCLPYSRNALIKAQEKLNQMELRSCPTHLMSVVQLLNKGFDRAIHFIDDMEHNSTPTSSCPLCGEMIDQLIQDIMVAHPGVVIADCTEG</sequence>
<protein>
    <submittedName>
        <fullName evidence="3">Thyroid adenoma-associated protein homolog</fullName>
    </submittedName>
</protein>
<keyword evidence="2" id="KW-1185">Reference proteome</keyword>
<evidence type="ECO:0000313" key="1">
    <source>
        <dbReference type="EMBL" id="VDP21673.1"/>
    </source>
</evidence>
<dbReference type="EMBL" id="UZAN01001079">
    <property type="protein sequence ID" value="VDP21673.1"/>
    <property type="molecule type" value="Genomic_DNA"/>
</dbReference>
<evidence type="ECO:0000313" key="3">
    <source>
        <dbReference type="WBParaSite" id="ECPE_0000033301-mRNA-1"/>
    </source>
</evidence>